<keyword evidence="1" id="KW-0472">Membrane</keyword>
<reference evidence="3" key="1">
    <citation type="submission" date="2016-10" db="EMBL/GenBank/DDBJ databases">
        <authorList>
            <person name="Varghese N."/>
            <person name="Submissions S."/>
        </authorList>
    </citation>
    <scope>NUCLEOTIDE SEQUENCE [LARGE SCALE GENOMIC DNA]</scope>
    <source>
        <strain evidence="3">DSM 26921</strain>
    </source>
</reference>
<feature type="transmembrane region" description="Helical" evidence="1">
    <location>
        <begin position="12"/>
        <end position="30"/>
    </location>
</feature>
<protein>
    <submittedName>
        <fullName evidence="2">Uncharacterized protein</fullName>
    </submittedName>
</protein>
<dbReference type="RefSeq" id="WP_090218371.1">
    <property type="nucleotide sequence ID" value="NZ_FOYO01000001.1"/>
</dbReference>
<sequence>MLTLLLRHYRRFAVFSGGMALFCTAQLIGTGFELPLIGLLAVFLPIAALFMVAAVGVYIWIPRHRGLLEITGAAGIICAIILFYAHKFGHGGMIQGIGGVIALLLIAVGLRTLLHSKWSRKIGTQTTWRDRHSGHVPYPARLIWRHVVPGAAEPADHCTGMMARYDEDEEDPDTVHVTFKGRKDRAAQYTLTFLERDHPSACRFFFQGSEADGTVVDGIFSLRITVLERDACFVSCVEERCGLSLGSLVERWFDDALGYQQDKLLEMLDARYGETYGPRKPEVALAD</sequence>
<evidence type="ECO:0000256" key="1">
    <source>
        <dbReference type="SAM" id="Phobius"/>
    </source>
</evidence>
<evidence type="ECO:0000313" key="3">
    <source>
        <dbReference type="Proteomes" id="UP000199658"/>
    </source>
</evidence>
<feature type="transmembrane region" description="Helical" evidence="1">
    <location>
        <begin position="36"/>
        <end position="60"/>
    </location>
</feature>
<dbReference type="AlphaFoldDB" id="A0A1I6HHB7"/>
<name>A0A1I6HHB7_9RHOB</name>
<keyword evidence="3" id="KW-1185">Reference proteome</keyword>
<keyword evidence="1" id="KW-1133">Transmembrane helix</keyword>
<proteinExistence type="predicted"/>
<feature type="transmembrane region" description="Helical" evidence="1">
    <location>
        <begin position="92"/>
        <end position="114"/>
    </location>
</feature>
<dbReference type="EMBL" id="FOYO01000001">
    <property type="protein sequence ID" value="SFR53885.1"/>
    <property type="molecule type" value="Genomic_DNA"/>
</dbReference>
<keyword evidence="1" id="KW-0812">Transmembrane</keyword>
<accession>A0A1I6HHB7</accession>
<evidence type="ECO:0000313" key="2">
    <source>
        <dbReference type="EMBL" id="SFR53885.1"/>
    </source>
</evidence>
<dbReference type="Proteomes" id="UP000199658">
    <property type="component" value="Unassembled WGS sequence"/>
</dbReference>
<gene>
    <name evidence="2" type="ORF">SAMN04488002_3016</name>
</gene>
<dbReference type="OrthoDB" id="7863342at2"/>
<organism evidence="2 3">
    <name type="scientific">Litoreibacter janthinus</name>
    <dbReference type="NCBI Taxonomy" id="670154"/>
    <lineage>
        <taxon>Bacteria</taxon>
        <taxon>Pseudomonadati</taxon>
        <taxon>Pseudomonadota</taxon>
        <taxon>Alphaproteobacteria</taxon>
        <taxon>Rhodobacterales</taxon>
        <taxon>Roseobacteraceae</taxon>
        <taxon>Litoreibacter</taxon>
    </lineage>
</organism>
<dbReference type="STRING" id="670154.SAMN04488002_3016"/>
<feature type="transmembrane region" description="Helical" evidence="1">
    <location>
        <begin position="67"/>
        <end position="86"/>
    </location>
</feature>